<reference evidence="2" key="1">
    <citation type="submission" date="2021-06" db="EMBL/GenBank/DDBJ databases">
        <title>Parelaphostrongylus tenuis whole genome reference sequence.</title>
        <authorList>
            <person name="Garwood T.J."/>
            <person name="Larsen P.A."/>
            <person name="Fountain-Jones N.M."/>
            <person name="Garbe J.R."/>
            <person name="Macchietto M.G."/>
            <person name="Kania S.A."/>
            <person name="Gerhold R.W."/>
            <person name="Richards J.E."/>
            <person name="Wolf T.M."/>
        </authorList>
    </citation>
    <scope>NUCLEOTIDE SEQUENCE</scope>
    <source>
        <strain evidence="2">MNPRO001-30</strain>
        <tissue evidence="2">Meninges</tissue>
    </source>
</reference>
<sequence>MTLMDDRIHMFAASCNDLNHLPVSPQRCVAPHPTDDLGVRRDNFAFPCRTSVETLLKSHRQILAEQEMSNKGENASALEEPPPNHSLRGLECMMQSTRRQNRLWADGIRHLERQF</sequence>
<keyword evidence="3" id="KW-1185">Reference proteome</keyword>
<evidence type="ECO:0000313" key="3">
    <source>
        <dbReference type="Proteomes" id="UP001196413"/>
    </source>
</evidence>
<name>A0AAD5R9J2_PARTN</name>
<gene>
    <name evidence="2" type="ORF">KIN20_034019</name>
</gene>
<feature type="region of interest" description="Disordered" evidence="1">
    <location>
        <begin position="66"/>
        <end position="88"/>
    </location>
</feature>
<evidence type="ECO:0000256" key="1">
    <source>
        <dbReference type="SAM" id="MobiDB-lite"/>
    </source>
</evidence>
<dbReference type="Proteomes" id="UP001196413">
    <property type="component" value="Unassembled WGS sequence"/>
</dbReference>
<evidence type="ECO:0000313" key="2">
    <source>
        <dbReference type="EMBL" id="KAJ1371971.1"/>
    </source>
</evidence>
<organism evidence="2 3">
    <name type="scientific">Parelaphostrongylus tenuis</name>
    <name type="common">Meningeal worm</name>
    <dbReference type="NCBI Taxonomy" id="148309"/>
    <lineage>
        <taxon>Eukaryota</taxon>
        <taxon>Metazoa</taxon>
        <taxon>Ecdysozoa</taxon>
        <taxon>Nematoda</taxon>
        <taxon>Chromadorea</taxon>
        <taxon>Rhabditida</taxon>
        <taxon>Rhabditina</taxon>
        <taxon>Rhabditomorpha</taxon>
        <taxon>Strongyloidea</taxon>
        <taxon>Metastrongylidae</taxon>
        <taxon>Parelaphostrongylus</taxon>
    </lineage>
</organism>
<protein>
    <submittedName>
        <fullName evidence="2">Uncharacterized protein</fullName>
    </submittedName>
</protein>
<accession>A0AAD5R9J2</accession>
<proteinExistence type="predicted"/>
<dbReference type="AlphaFoldDB" id="A0AAD5R9J2"/>
<comment type="caution">
    <text evidence="2">The sequence shown here is derived from an EMBL/GenBank/DDBJ whole genome shotgun (WGS) entry which is preliminary data.</text>
</comment>
<dbReference type="EMBL" id="JAHQIW010007073">
    <property type="protein sequence ID" value="KAJ1371971.1"/>
    <property type="molecule type" value="Genomic_DNA"/>
</dbReference>